<evidence type="ECO:0000256" key="1">
    <source>
        <dbReference type="SAM" id="MobiDB-lite"/>
    </source>
</evidence>
<sequence length="100" mass="11567">MDSRPRAYSDPGTGGPGAPEYQHRRRSVEADFYKHPYRPPPPLPLSAHEIRQQRLAGRYHELRVVDDDYRSRPKEFDYTGVMSLIGIAILIFVLLKMNTK</sequence>
<dbReference type="VEuPathDB" id="VectorBase:GPPI029656"/>
<proteinExistence type="predicted"/>
<feature type="region of interest" description="Disordered" evidence="1">
    <location>
        <begin position="1"/>
        <end position="45"/>
    </location>
</feature>
<organism evidence="3 4">
    <name type="scientific">Glossina palpalis gambiensis</name>
    <dbReference type="NCBI Taxonomy" id="67801"/>
    <lineage>
        <taxon>Eukaryota</taxon>
        <taxon>Metazoa</taxon>
        <taxon>Ecdysozoa</taxon>
        <taxon>Arthropoda</taxon>
        <taxon>Hexapoda</taxon>
        <taxon>Insecta</taxon>
        <taxon>Pterygota</taxon>
        <taxon>Neoptera</taxon>
        <taxon>Endopterygota</taxon>
        <taxon>Diptera</taxon>
        <taxon>Brachycera</taxon>
        <taxon>Muscomorpha</taxon>
        <taxon>Hippoboscoidea</taxon>
        <taxon>Glossinidae</taxon>
        <taxon>Glossina</taxon>
    </lineage>
</organism>
<dbReference type="EMBL" id="JXJN01014018">
    <property type="status" value="NOT_ANNOTATED_CDS"/>
    <property type="molecule type" value="Genomic_DNA"/>
</dbReference>
<keyword evidence="2" id="KW-0812">Transmembrane</keyword>
<evidence type="ECO:0000256" key="2">
    <source>
        <dbReference type="SAM" id="Phobius"/>
    </source>
</evidence>
<name>A0A1B0BGW1_9MUSC</name>
<evidence type="ECO:0000313" key="4">
    <source>
        <dbReference type="Proteomes" id="UP000092460"/>
    </source>
</evidence>
<dbReference type="Proteomes" id="UP000092460">
    <property type="component" value="Unassembled WGS sequence"/>
</dbReference>
<dbReference type="AlphaFoldDB" id="A0A1B0BGW1"/>
<evidence type="ECO:0000313" key="3">
    <source>
        <dbReference type="EnsemblMetazoa" id="GPPI029656-PA"/>
    </source>
</evidence>
<keyword evidence="2" id="KW-1133">Transmembrane helix</keyword>
<feature type="transmembrane region" description="Helical" evidence="2">
    <location>
        <begin position="78"/>
        <end position="95"/>
    </location>
</feature>
<accession>A0A1B0BGW1</accession>
<reference evidence="3" key="2">
    <citation type="submission" date="2020-05" db="UniProtKB">
        <authorList>
            <consortium name="EnsemblMetazoa"/>
        </authorList>
    </citation>
    <scope>IDENTIFICATION</scope>
    <source>
        <strain evidence="3">IAEA</strain>
    </source>
</reference>
<reference evidence="4" key="1">
    <citation type="submission" date="2015-01" db="EMBL/GenBank/DDBJ databases">
        <authorList>
            <person name="Aksoy S."/>
            <person name="Warren W."/>
            <person name="Wilson R.K."/>
        </authorList>
    </citation>
    <scope>NUCLEOTIDE SEQUENCE [LARGE SCALE GENOMIC DNA]</scope>
    <source>
        <strain evidence="4">IAEA</strain>
    </source>
</reference>
<keyword evidence="4" id="KW-1185">Reference proteome</keyword>
<protein>
    <submittedName>
        <fullName evidence="3">Uncharacterized protein</fullName>
    </submittedName>
</protein>
<keyword evidence="2" id="KW-0472">Membrane</keyword>
<dbReference type="EnsemblMetazoa" id="GPPI029656-RA">
    <property type="protein sequence ID" value="GPPI029656-PA"/>
    <property type="gene ID" value="GPPI029656"/>
</dbReference>